<evidence type="ECO:0000256" key="1">
    <source>
        <dbReference type="SAM" id="MobiDB-lite"/>
    </source>
</evidence>
<keyword evidence="2" id="KW-0472">Membrane</keyword>
<feature type="transmembrane region" description="Helical" evidence="2">
    <location>
        <begin position="21"/>
        <end position="41"/>
    </location>
</feature>
<evidence type="ECO:0000313" key="4">
    <source>
        <dbReference type="Proteomes" id="UP001165080"/>
    </source>
</evidence>
<sequence>MLRNRRLLANFPALNSCPWPFIAFGVLLGLAYLQLLVGHFWQQWHHKLVYPSPLAGELTRVLTDLAARDAGQPVDTALDVTCHDISPLTYTNNPTVNAVLLARRSGLVLPCNNAELQNFNLSICAGKCIIAANFYNSEAVLPNMVVQLVRVAKLLGPANILVSIYESGSVDATPEWLQLLGALLRAMSVRFIITAGGNLTRSPGQDRIAFLSSVRQAAISQVQAACGGTAAEFCHASRIVFVNDVFFDATGLIRLLQYDSDDVVCGLDFEPILADHSLSEQQQFMAQHLQRIWRAPSFLAERLAAWKPAFRLWRRRYRRDNSLLRLLPLFFYDIWVARDVGGGRFYRQPPYTRHEPTAARMQAGLPVSAYCCWNGLVALQGHPLLSRRVSFRAHTDGECYASECSLLCDDLHSQGPTRVVIDPGVRVSYRAVAAEHMYGVYGSSSGGGVGAASGLVVAAAPAVVNSSGPVAPVDLPYVPWNRTMLDDLAVWRRDQGLPSMVDCCGMTPGSDSVDFENGCARVPVSRLAPKAMLQDSRNLNSSRNSSSSSSRRRTGERRTRRAVRLQPRSET</sequence>
<dbReference type="Proteomes" id="UP001165080">
    <property type="component" value="Unassembled WGS sequence"/>
</dbReference>
<name>A0A9W6BNT7_9CHLO</name>
<gene>
    <name evidence="3" type="primary">PLEST007107</name>
    <name evidence="3" type="ORF">PLESTB_000986200</name>
</gene>
<dbReference type="Pfam" id="PF11735">
    <property type="entry name" value="CAP59_mtransfer"/>
    <property type="match status" value="1"/>
</dbReference>
<keyword evidence="2" id="KW-0812">Transmembrane</keyword>
<feature type="compositionally biased region" description="Low complexity" evidence="1">
    <location>
        <begin position="536"/>
        <end position="549"/>
    </location>
</feature>
<accession>A0A9W6BNT7</accession>
<dbReference type="PANTHER" id="PTHR34144">
    <property type="entry name" value="CHROMOSOME 8, WHOLE GENOME SHOTGUN SEQUENCE"/>
    <property type="match status" value="1"/>
</dbReference>
<dbReference type="InterPro" id="IPR021047">
    <property type="entry name" value="Mannosyltransferase_CMT1"/>
</dbReference>
<evidence type="ECO:0000313" key="3">
    <source>
        <dbReference type="EMBL" id="GLC55428.1"/>
    </source>
</evidence>
<dbReference type="OrthoDB" id="534846at2759"/>
<organism evidence="3 4">
    <name type="scientific">Pleodorina starrii</name>
    <dbReference type="NCBI Taxonomy" id="330485"/>
    <lineage>
        <taxon>Eukaryota</taxon>
        <taxon>Viridiplantae</taxon>
        <taxon>Chlorophyta</taxon>
        <taxon>core chlorophytes</taxon>
        <taxon>Chlorophyceae</taxon>
        <taxon>CS clade</taxon>
        <taxon>Chlamydomonadales</taxon>
        <taxon>Volvocaceae</taxon>
        <taxon>Pleodorina</taxon>
    </lineage>
</organism>
<dbReference type="AlphaFoldDB" id="A0A9W6BNT7"/>
<feature type="compositionally biased region" description="Basic residues" evidence="1">
    <location>
        <begin position="550"/>
        <end position="563"/>
    </location>
</feature>
<dbReference type="EMBL" id="BRXU01000013">
    <property type="protein sequence ID" value="GLC55428.1"/>
    <property type="molecule type" value="Genomic_DNA"/>
</dbReference>
<comment type="caution">
    <text evidence="3">The sequence shown here is derived from an EMBL/GenBank/DDBJ whole genome shotgun (WGS) entry which is preliminary data.</text>
</comment>
<reference evidence="3 4" key="1">
    <citation type="journal article" date="2023" name="Commun. Biol.">
        <title>Reorganization of the ancestral sex-determining regions during the evolution of trioecy in Pleodorina starrii.</title>
        <authorList>
            <person name="Takahashi K."/>
            <person name="Suzuki S."/>
            <person name="Kawai-Toyooka H."/>
            <person name="Yamamoto K."/>
            <person name="Hamaji T."/>
            <person name="Ootsuki R."/>
            <person name="Yamaguchi H."/>
            <person name="Kawachi M."/>
            <person name="Higashiyama T."/>
            <person name="Nozaki H."/>
        </authorList>
    </citation>
    <scope>NUCLEOTIDE SEQUENCE [LARGE SCALE GENOMIC DNA]</scope>
    <source>
        <strain evidence="3 4">NIES-4479</strain>
    </source>
</reference>
<proteinExistence type="predicted"/>
<dbReference type="PANTHER" id="PTHR34144:SF7">
    <property type="entry name" value="EXPORT PROTEIN (CAP59), PUTATIVE (AFU_ORTHOLOGUE AFUA_7G05020)-RELATED"/>
    <property type="match status" value="1"/>
</dbReference>
<protein>
    <submittedName>
        <fullName evidence="3">Uncharacterized protein</fullName>
    </submittedName>
</protein>
<feature type="region of interest" description="Disordered" evidence="1">
    <location>
        <begin position="533"/>
        <end position="571"/>
    </location>
</feature>
<keyword evidence="4" id="KW-1185">Reference proteome</keyword>
<evidence type="ECO:0000256" key="2">
    <source>
        <dbReference type="SAM" id="Phobius"/>
    </source>
</evidence>
<keyword evidence="2" id="KW-1133">Transmembrane helix</keyword>